<dbReference type="EMBL" id="MU001924">
    <property type="protein sequence ID" value="KAF2793511.1"/>
    <property type="molecule type" value="Genomic_DNA"/>
</dbReference>
<accession>A0A6A6XB87</accession>
<keyword evidence="2" id="KW-0472">Membrane</keyword>
<evidence type="ECO:0000313" key="4">
    <source>
        <dbReference type="Proteomes" id="UP000799757"/>
    </source>
</evidence>
<dbReference type="OrthoDB" id="3801119at2759"/>
<evidence type="ECO:0000256" key="2">
    <source>
        <dbReference type="SAM" id="Phobius"/>
    </source>
</evidence>
<feature type="transmembrane region" description="Helical" evidence="2">
    <location>
        <begin position="51"/>
        <end position="73"/>
    </location>
</feature>
<organism evidence="3 4">
    <name type="scientific">Melanomma pulvis-pyrius CBS 109.77</name>
    <dbReference type="NCBI Taxonomy" id="1314802"/>
    <lineage>
        <taxon>Eukaryota</taxon>
        <taxon>Fungi</taxon>
        <taxon>Dikarya</taxon>
        <taxon>Ascomycota</taxon>
        <taxon>Pezizomycotina</taxon>
        <taxon>Dothideomycetes</taxon>
        <taxon>Pleosporomycetidae</taxon>
        <taxon>Pleosporales</taxon>
        <taxon>Melanommataceae</taxon>
        <taxon>Melanomma</taxon>
    </lineage>
</organism>
<sequence length="154" mass="16539">MPETPTIFHCWAGSNTSTTSTTAKPPSVFRYTLILLKARPSFTDISALSSYSWSVGLVLILVLVGIISLGILFTRRKISPDDVNSEEEQTKEMTGSRVGSKGWEDVIGTGFGAMAGPFRDTGLRGDGRGRAEEVREKKGEGDPGPDVGDTCVLQ</sequence>
<name>A0A6A6XB87_9PLEO</name>
<keyword evidence="4" id="KW-1185">Reference proteome</keyword>
<gene>
    <name evidence="3" type="ORF">K505DRAFT_385427</name>
</gene>
<evidence type="ECO:0000313" key="3">
    <source>
        <dbReference type="EMBL" id="KAF2793511.1"/>
    </source>
</evidence>
<feature type="region of interest" description="Disordered" evidence="1">
    <location>
        <begin position="80"/>
        <end position="154"/>
    </location>
</feature>
<feature type="compositionally biased region" description="Basic and acidic residues" evidence="1">
    <location>
        <begin position="121"/>
        <end position="141"/>
    </location>
</feature>
<dbReference type="AlphaFoldDB" id="A0A6A6XB87"/>
<reference evidence="3" key="1">
    <citation type="journal article" date="2020" name="Stud. Mycol.">
        <title>101 Dothideomycetes genomes: a test case for predicting lifestyles and emergence of pathogens.</title>
        <authorList>
            <person name="Haridas S."/>
            <person name="Albert R."/>
            <person name="Binder M."/>
            <person name="Bloem J."/>
            <person name="Labutti K."/>
            <person name="Salamov A."/>
            <person name="Andreopoulos B."/>
            <person name="Baker S."/>
            <person name="Barry K."/>
            <person name="Bills G."/>
            <person name="Bluhm B."/>
            <person name="Cannon C."/>
            <person name="Castanera R."/>
            <person name="Culley D."/>
            <person name="Daum C."/>
            <person name="Ezra D."/>
            <person name="Gonzalez J."/>
            <person name="Henrissat B."/>
            <person name="Kuo A."/>
            <person name="Liang C."/>
            <person name="Lipzen A."/>
            <person name="Lutzoni F."/>
            <person name="Magnuson J."/>
            <person name="Mondo S."/>
            <person name="Nolan M."/>
            <person name="Ohm R."/>
            <person name="Pangilinan J."/>
            <person name="Park H.-J."/>
            <person name="Ramirez L."/>
            <person name="Alfaro M."/>
            <person name="Sun H."/>
            <person name="Tritt A."/>
            <person name="Yoshinaga Y."/>
            <person name="Zwiers L.-H."/>
            <person name="Turgeon B."/>
            <person name="Goodwin S."/>
            <person name="Spatafora J."/>
            <person name="Crous P."/>
            <person name="Grigoriev I."/>
        </authorList>
    </citation>
    <scope>NUCLEOTIDE SEQUENCE</scope>
    <source>
        <strain evidence="3">CBS 109.77</strain>
    </source>
</reference>
<keyword evidence="2" id="KW-1133">Transmembrane helix</keyword>
<protein>
    <submittedName>
        <fullName evidence="3">Uncharacterized protein</fullName>
    </submittedName>
</protein>
<keyword evidence="2" id="KW-0812">Transmembrane</keyword>
<proteinExistence type="predicted"/>
<evidence type="ECO:0000256" key="1">
    <source>
        <dbReference type="SAM" id="MobiDB-lite"/>
    </source>
</evidence>
<dbReference type="Proteomes" id="UP000799757">
    <property type="component" value="Unassembled WGS sequence"/>
</dbReference>